<evidence type="ECO:0000313" key="9">
    <source>
        <dbReference type="Proteomes" id="UP000014500"/>
    </source>
</evidence>
<evidence type="ECO:0000313" key="8">
    <source>
        <dbReference type="EnsemblMetazoa" id="SMAR003780-PA"/>
    </source>
</evidence>
<comment type="similarity">
    <text evidence="1">Belongs to the universal ribosomal protein uL15 family.</text>
</comment>
<keyword evidence="2" id="KW-0689">Ribosomal protein</keyword>
<proteinExistence type="inferred from homology"/>
<dbReference type="PANTHER" id="PTHR12934">
    <property type="entry name" value="50S RIBOSOMAL PROTEIN L15"/>
    <property type="match status" value="1"/>
</dbReference>
<feature type="region of interest" description="Disordered" evidence="6">
    <location>
        <begin position="26"/>
        <end position="57"/>
    </location>
</feature>
<dbReference type="GO" id="GO:0006412">
    <property type="term" value="P:translation"/>
    <property type="evidence" value="ECO:0007669"/>
    <property type="project" value="InterPro"/>
</dbReference>
<evidence type="ECO:0000259" key="7">
    <source>
        <dbReference type="Pfam" id="PF00828"/>
    </source>
</evidence>
<dbReference type="PhylomeDB" id="T1IRT1"/>
<protein>
    <recommendedName>
        <fullName evidence="4">Large ribosomal subunit protein uL15m</fullName>
    </recommendedName>
    <alternativeName>
        <fullName evidence="5">39S ribosomal protein L15, mitochondrial</fullName>
    </alternativeName>
</protein>
<evidence type="ECO:0000256" key="1">
    <source>
        <dbReference type="ARBA" id="ARBA00007320"/>
    </source>
</evidence>
<dbReference type="GO" id="GO:0005762">
    <property type="term" value="C:mitochondrial large ribosomal subunit"/>
    <property type="evidence" value="ECO:0007669"/>
    <property type="project" value="TreeGrafter"/>
</dbReference>
<keyword evidence="9" id="KW-1185">Reference proteome</keyword>
<evidence type="ECO:0000256" key="6">
    <source>
        <dbReference type="SAM" id="MobiDB-lite"/>
    </source>
</evidence>
<keyword evidence="3" id="KW-0687">Ribonucleoprotein</keyword>
<evidence type="ECO:0000256" key="3">
    <source>
        <dbReference type="ARBA" id="ARBA00023274"/>
    </source>
</evidence>
<dbReference type="PANTHER" id="PTHR12934:SF11">
    <property type="entry name" value="LARGE RIBOSOMAL SUBUNIT PROTEIN UL15M"/>
    <property type="match status" value="1"/>
</dbReference>
<dbReference type="InterPro" id="IPR005749">
    <property type="entry name" value="Ribosomal_uL15_bac-type"/>
</dbReference>
<dbReference type="GO" id="GO:0003735">
    <property type="term" value="F:structural constituent of ribosome"/>
    <property type="evidence" value="ECO:0007669"/>
    <property type="project" value="InterPro"/>
</dbReference>
<evidence type="ECO:0000256" key="5">
    <source>
        <dbReference type="ARBA" id="ARBA00035423"/>
    </source>
</evidence>
<organism evidence="8 9">
    <name type="scientific">Strigamia maritima</name>
    <name type="common">European centipede</name>
    <name type="synonym">Geophilus maritimus</name>
    <dbReference type="NCBI Taxonomy" id="126957"/>
    <lineage>
        <taxon>Eukaryota</taxon>
        <taxon>Metazoa</taxon>
        <taxon>Ecdysozoa</taxon>
        <taxon>Arthropoda</taxon>
        <taxon>Myriapoda</taxon>
        <taxon>Chilopoda</taxon>
        <taxon>Pleurostigmophora</taxon>
        <taxon>Geophilomorpha</taxon>
        <taxon>Linotaeniidae</taxon>
        <taxon>Strigamia</taxon>
    </lineage>
</organism>
<dbReference type="Pfam" id="PF00828">
    <property type="entry name" value="Ribosomal_L27A"/>
    <property type="match status" value="1"/>
</dbReference>
<dbReference type="InterPro" id="IPR036227">
    <property type="entry name" value="Ribosomal_uL15/eL18_sf"/>
</dbReference>
<evidence type="ECO:0000256" key="4">
    <source>
        <dbReference type="ARBA" id="ARBA00035299"/>
    </source>
</evidence>
<dbReference type="EnsemblMetazoa" id="SMAR003780-RA">
    <property type="protein sequence ID" value="SMAR003780-PA"/>
    <property type="gene ID" value="SMAR003780"/>
</dbReference>
<dbReference type="HOGENOM" id="CLU_055188_1_0_1"/>
<dbReference type="Proteomes" id="UP000014500">
    <property type="component" value="Unassembled WGS sequence"/>
</dbReference>
<dbReference type="AlphaFoldDB" id="T1IRT1"/>
<feature type="domain" description="Large ribosomal subunit protein uL15/eL18" evidence="7">
    <location>
        <begin position="92"/>
        <end position="172"/>
    </location>
</feature>
<accession>T1IRT1</accession>
<sequence>MAAGGNTIQRALDLLRVLPRVTLGNVKGSAKNKQANRKTQRGSKTHGSGSKGSKARQNFMRVGYETGNNPFYLRFPREPYYENHHLRRQYPPVSLQTLQLMIDTERIDPNEPIDLATFCNTKLYHLVPRSRHFGVHLTLDGVDNFKAKVNIEVQRANEAVIAAVERNGGVITTAYFDIESLIALCDPLNFFRRGIPIPRRELPPQELVDFYTNPRNRGYLADPDLIAEERFKLAQKFGYVLKDLNADPDKESLLHRKDPRQVYFGLEPGWIISLRDKVILKPRDEELREFYKS</sequence>
<evidence type="ECO:0000256" key="2">
    <source>
        <dbReference type="ARBA" id="ARBA00022980"/>
    </source>
</evidence>
<feature type="compositionally biased region" description="Basic residues" evidence="6">
    <location>
        <begin position="34"/>
        <end position="44"/>
    </location>
</feature>
<reference evidence="9" key="1">
    <citation type="submission" date="2011-05" db="EMBL/GenBank/DDBJ databases">
        <authorList>
            <person name="Richards S.R."/>
            <person name="Qu J."/>
            <person name="Jiang H."/>
            <person name="Jhangiani S.N."/>
            <person name="Agravi P."/>
            <person name="Goodspeed R."/>
            <person name="Gross S."/>
            <person name="Mandapat C."/>
            <person name="Jackson L."/>
            <person name="Mathew T."/>
            <person name="Pu L."/>
            <person name="Thornton R."/>
            <person name="Saada N."/>
            <person name="Wilczek-Boney K.B."/>
            <person name="Lee S."/>
            <person name="Kovar C."/>
            <person name="Wu Y."/>
            <person name="Scherer S.E."/>
            <person name="Worley K.C."/>
            <person name="Muzny D.M."/>
            <person name="Gibbs R."/>
        </authorList>
    </citation>
    <scope>NUCLEOTIDE SEQUENCE</scope>
    <source>
        <strain evidence="9">Brora</strain>
    </source>
</reference>
<dbReference type="STRING" id="126957.T1IRT1"/>
<name>T1IRT1_STRMM</name>
<dbReference type="InterPro" id="IPR021131">
    <property type="entry name" value="Ribosomal_uL15/eL18"/>
</dbReference>
<dbReference type="SUPFAM" id="SSF52080">
    <property type="entry name" value="Ribosomal proteins L15p and L18e"/>
    <property type="match status" value="1"/>
</dbReference>
<dbReference type="EMBL" id="JH431385">
    <property type="status" value="NOT_ANNOTATED_CDS"/>
    <property type="molecule type" value="Genomic_DNA"/>
</dbReference>
<reference evidence="8" key="2">
    <citation type="submission" date="2015-02" db="UniProtKB">
        <authorList>
            <consortium name="EnsemblMetazoa"/>
        </authorList>
    </citation>
    <scope>IDENTIFICATION</scope>
</reference>
<dbReference type="OMA" id="EPGWLVN"/>
<dbReference type="eggNOG" id="KOG0846">
    <property type="taxonomic scope" value="Eukaryota"/>
</dbReference>